<dbReference type="EC" id="2.2.1.6" evidence="4 14"/>
<dbReference type="GO" id="GO:0009097">
    <property type="term" value="P:isoleucine biosynthetic process"/>
    <property type="evidence" value="ECO:0007669"/>
    <property type="project" value="UniProtKB-UniPathway"/>
</dbReference>
<dbReference type="OrthoDB" id="4494979at2"/>
<dbReference type="InterPro" id="IPR000399">
    <property type="entry name" value="TPP-bd_CS"/>
</dbReference>
<evidence type="ECO:0000256" key="12">
    <source>
        <dbReference type="ARBA" id="ARBA00023304"/>
    </source>
</evidence>
<evidence type="ECO:0000256" key="5">
    <source>
        <dbReference type="ARBA" id="ARBA00022605"/>
    </source>
</evidence>
<sequence length="572" mass="61349">MRMNGADAILRSLEAEGVAVMFGIPGGAIMPTYDAMARGTSVRHVLARHEQGAGHMAQGYARASGRVGVAIATSGPGATNLVTPIADAWMDSTPLVCITGQVRSTLIGTDAFQECDITGITMPIVKHSWLVQDVKEIPAVMKAAFHVARSGRCGPVLVDVPRDIQEATLDFVYPDTVDLPGWRPPSKVHPLQIREAGERIAGAEKPVLYVGGGTINGEACDELRDLAEAGGLPVVTTLMGKGAFPETHPLHFGWPGMHGAKWSNLAMNTCDVLVAIGARFDDRVTGKLSAFAPGATIVHLDIDPAEISKLRDADIPVVGPLKKALAELAREVRKHRESGVAAPDAWVRRIEGWRDEFPLRYGSGGDWLKPQKLMETLQELTAGEDVIFTTGVGQHQMWAMQYLLAERPRTFITSGGLGTMGYGIPAAIGAKAARPEAKVVCVDGDGCFQMTAQELTTAVIDDLPIVVVLVNNGYLGMVTQWQDMFFDGRRSHVGLGDRVPDYVRLAEAYGGVGMLVESEAELQPALEQALALDRTVVIDCRVDPSEQCFPMIPAGAAALDMVEYEEPVEATQ</sequence>
<feature type="domain" description="Thiamine pyrophosphate enzyme TPP-binding" evidence="16">
    <location>
        <begin position="391"/>
        <end position="540"/>
    </location>
</feature>
<dbReference type="GO" id="GO:0000287">
    <property type="term" value="F:magnesium ion binding"/>
    <property type="evidence" value="ECO:0007669"/>
    <property type="project" value="UniProtKB-UniRule"/>
</dbReference>
<dbReference type="FunFam" id="3.40.50.970:FF:000016">
    <property type="entry name" value="Acetolactate synthase"/>
    <property type="match status" value="1"/>
</dbReference>
<dbReference type="GO" id="GO:0005948">
    <property type="term" value="C:acetolactate synthase complex"/>
    <property type="evidence" value="ECO:0007669"/>
    <property type="project" value="TreeGrafter"/>
</dbReference>
<comment type="pathway">
    <text evidence="1 14">Amino-acid biosynthesis; L-isoleucine biosynthesis; L-isoleucine from 2-oxobutanoate: step 1/4.</text>
</comment>
<dbReference type="CDD" id="cd07035">
    <property type="entry name" value="TPP_PYR_POX_like"/>
    <property type="match status" value="1"/>
</dbReference>
<dbReference type="Proteomes" id="UP000254134">
    <property type="component" value="Unassembled WGS sequence"/>
</dbReference>
<comment type="similarity">
    <text evidence="3 14">Belongs to the TPP enzyme family.</text>
</comment>
<keyword evidence="5 14" id="KW-0028">Amino-acid biosynthesis</keyword>
<dbReference type="InterPro" id="IPR029061">
    <property type="entry name" value="THDP-binding"/>
</dbReference>
<comment type="caution">
    <text evidence="18">The sequence shown here is derived from an EMBL/GenBank/DDBJ whole genome shotgun (WGS) entry which is preliminary data.</text>
</comment>
<organism evidence="18 19">
    <name type="scientific">Gaiella occulta</name>
    <dbReference type="NCBI Taxonomy" id="1002870"/>
    <lineage>
        <taxon>Bacteria</taxon>
        <taxon>Bacillati</taxon>
        <taxon>Actinomycetota</taxon>
        <taxon>Thermoleophilia</taxon>
        <taxon>Gaiellales</taxon>
        <taxon>Gaiellaceae</taxon>
        <taxon>Gaiella</taxon>
    </lineage>
</organism>
<dbReference type="SUPFAM" id="SSF52518">
    <property type="entry name" value="Thiamin diphosphate-binding fold (THDP-binding)"/>
    <property type="match status" value="2"/>
</dbReference>
<proteinExistence type="inferred from homology"/>
<comment type="cofactor">
    <cofactor evidence="14">
        <name>Mg(2+)</name>
        <dbReference type="ChEBI" id="CHEBI:18420"/>
    </cofactor>
    <text evidence="14">Binds 1 Mg(2+) ion per subunit.</text>
</comment>
<evidence type="ECO:0000259" key="16">
    <source>
        <dbReference type="Pfam" id="PF02775"/>
    </source>
</evidence>
<evidence type="ECO:0000256" key="9">
    <source>
        <dbReference type="ARBA" id="ARBA00022827"/>
    </source>
</evidence>
<dbReference type="InterPro" id="IPR012001">
    <property type="entry name" value="Thiamin_PyroP_enz_TPP-bd_dom"/>
</dbReference>
<keyword evidence="12 14" id="KW-0100">Branched-chain amino acid biosynthesis</keyword>
<dbReference type="InterPro" id="IPR039368">
    <property type="entry name" value="AHAS_TPP"/>
</dbReference>
<comment type="catalytic activity">
    <reaction evidence="13 14">
        <text>2 pyruvate + H(+) = (2S)-2-acetolactate + CO2</text>
        <dbReference type="Rhea" id="RHEA:25249"/>
        <dbReference type="ChEBI" id="CHEBI:15361"/>
        <dbReference type="ChEBI" id="CHEBI:15378"/>
        <dbReference type="ChEBI" id="CHEBI:16526"/>
        <dbReference type="ChEBI" id="CHEBI:58476"/>
        <dbReference type="EC" id="2.2.1.6"/>
    </reaction>
</comment>
<evidence type="ECO:0000313" key="18">
    <source>
        <dbReference type="EMBL" id="RDI75635.1"/>
    </source>
</evidence>
<comment type="pathway">
    <text evidence="2 14">Amino-acid biosynthesis; L-valine biosynthesis; L-valine from pyruvate: step 1/4.</text>
</comment>
<dbReference type="Gene3D" id="3.40.50.1220">
    <property type="entry name" value="TPP-binding domain"/>
    <property type="match status" value="1"/>
</dbReference>
<dbReference type="FunFam" id="3.40.50.970:FF:000007">
    <property type="entry name" value="Acetolactate synthase"/>
    <property type="match status" value="1"/>
</dbReference>
<evidence type="ECO:0000256" key="7">
    <source>
        <dbReference type="ARBA" id="ARBA00022679"/>
    </source>
</evidence>
<dbReference type="InterPro" id="IPR012000">
    <property type="entry name" value="Thiamin_PyroP_enz_cen_dom"/>
</dbReference>
<dbReference type="PANTHER" id="PTHR18968:SF13">
    <property type="entry name" value="ACETOLACTATE SYNTHASE CATALYTIC SUBUNIT, MITOCHONDRIAL"/>
    <property type="match status" value="1"/>
</dbReference>
<dbReference type="UniPathway" id="UPA00047">
    <property type="reaction ID" value="UER00055"/>
</dbReference>
<name>A0A7M2Z0T1_9ACTN</name>
<evidence type="ECO:0000256" key="3">
    <source>
        <dbReference type="ARBA" id="ARBA00007812"/>
    </source>
</evidence>
<evidence type="ECO:0000259" key="17">
    <source>
        <dbReference type="Pfam" id="PF02776"/>
    </source>
</evidence>
<dbReference type="CDD" id="cd02015">
    <property type="entry name" value="TPP_AHAS"/>
    <property type="match status" value="1"/>
</dbReference>
<dbReference type="SUPFAM" id="SSF52467">
    <property type="entry name" value="DHS-like NAD/FAD-binding domain"/>
    <property type="match status" value="1"/>
</dbReference>
<dbReference type="InterPro" id="IPR029035">
    <property type="entry name" value="DHS-like_NAD/FAD-binding_dom"/>
</dbReference>
<protein>
    <recommendedName>
        <fullName evidence="4 14">Acetolactate synthase</fullName>
        <ecNumber evidence="4 14">2.2.1.6</ecNumber>
    </recommendedName>
</protein>
<dbReference type="Pfam" id="PF02775">
    <property type="entry name" value="TPP_enzyme_C"/>
    <property type="match status" value="1"/>
</dbReference>
<dbReference type="Pfam" id="PF02776">
    <property type="entry name" value="TPP_enzyme_N"/>
    <property type="match status" value="1"/>
</dbReference>
<keyword evidence="19" id="KW-1185">Reference proteome</keyword>
<dbReference type="PANTHER" id="PTHR18968">
    <property type="entry name" value="THIAMINE PYROPHOSPHATE ENZYMES"/>
    <property type="match status" value="1"/>
</dbReference>
<evidence type="ECO:0000256" key="14">
    <source>
        <dbReference type="RuleBase" id="RU003591"/>
    </source>
</evidence>
<keyword evidence="11 14" id="KW-0786">Thiamine pyrophosphate</keyword>
<dbReference type="EMBL" id="QQZY01000001">
    <property type="protein sequence ID" value="RDI75635.1"/>
    <property type="molecule type" value="Genomic_DNA"/>
</dbReference>
<dbReference type="AlphaFoldDB" id="A0A7M2Z0T1"/>
<dbReference type="Gene3D" id="3.40.50.970">
    <property type="match status" value="2"/>
</dbReference>
<reference evidence="18 19" key="1">
    <citation type="submission" date="2018-07" db="EMBL/GenBank/DDBJ databases">
        <title>High-quality-draft genome sequence of Gaiella occulta.</title>
        <authorList>
            <person name="Severino R."/>
            <person name="Froufe H.J.C."/>
            <person name="Rainey F.A."/>
            <person name="Barroso C."/>
            <person name="Albuquerque L."/>
            <person name="Lobo-Da-Cunha A."/>
            <person name="Da Costa M.S."/>
            <person name="Egas C."/>
        </authorList>
    </citation>
    <scope>NUCLEOTIDE SEQUENCE [LARGE SCALE GENOMIC DNA]</scope>
    <source>
        <strain evidence="18 19">F2-233</strain>
    </source>
</reference>
<evidence type="ECO:0000256" key="2">
    <source>
        <dbReference type="ARBA" id="ARBA00005025"/>
    </source>
</evidence>
<evidence type="ECO:0000256" key="13">
    <source>
        <dbReference type="ARBA" id="ARBA00048670"/>
    </source>
</evidence>
<evidence type="ECO:0000256" key="10">
    <source>
        <dbReference type="ARBA" id="ARBA00022842"/>
    </source>
</evidence>
<dbReference type="GO" id="GO:0050660">
    <property type="term" value="F:flavin adenine dinucleotide binding"/>
    <property type="evidence" value="ECO:0007669"/>
    <property type="project" value="InterPro"/>
</dbReference>
<evidence type="ECO:0000256" key="1">
    <source>
        <dbReference type="ARBA" id="ARBA00004974"/>
    </source>
</evidence>
<evidence type="ECO:0000313" key="19">
    <source>
        <dbReference type="Proteomes" id="UP000254134"/>
    </source>
</evidence>
<gene>
    <name evidence="18" type="ORF">Gocc_0054</name>
</gene>
<dbReference type="InterPro" id="IPR045229">
    <property type="entry name" value="TPP_enz"/>
</dbReference>
<dbReference type="PROSITE" id="PS00187">
    <property type="entry name" value="TPP_ENZYMES"/>
    <property type="match status" value="1"/>
</dbReference>
<evidence type="ECO:0000256" key="6">
    <source>
        <dbReference type="ARBA" id="ARBA00022630"/>
    </source>
</evidence>
<dbReference type="NCBIfam" id="TIGR00118">
    <property type="entry name" value="acolac_lg"/>
    <property type="match status" value="1"/>
</dbReference>
<dbReference type="InterPro" id="IPR012846">
    <property type="entry name" value="Acetolactate_synth_lsu"/>
</dbReference>
<feature type="domain" description="Thiamine pyrophosphate enzyme central" evidence="15">
    <location>
        <begin position="193"/>
        <end position="328"/>
    </location>
</feature>
<keyword evidence="6" id="KW-0285">Flavoprotein</keyword>
<dbReference type="GO" id="GO:0009099">
    <property type="term" value="P:L-valine biosynthetic process"/>
    <property type="evidence" value="ECO:0007669"/>
    <property type="project" value="UniProtKB-UniPathway"/>
</dbReference>
<evidence type="ECO:0000256" key="8">
    <source>
        <dbReference type="ARBA" id="ARBA00022723"/>
    </source>
</evidence>
<dbReference type="Pfam" id="PF00205">
    <property type="entry name" value="TPP_enzyme_M"/>
    <property type="match status" value="1"/>
</dbReference>
<evidence type="ECO:0000256" key="11">
    <source>
        <dbReference type="ARBA" id="ARBA00023052"/>
    </source>
</evidence>
<keyword evidence="8 14" id="KW-0479">Metal-binding</keyword>
<comment type="cofactor">
    <cofactor evidence="14">
        <name>thiamine diphosphate</name>
        <dbReference type="ChEBI" id="CHEBI:58937"/>
    </cofactor>
    <text evidence="14">Binds 1 thiamine pyrophosphate per subunit.</text>
</comment>
<dbReference type="RefSeq" id="WP_114794541.1">
    <property type="nucleotide sequence ID" value="NZ_QQZY01000001.1"/>
</dbReference>
<reference evidence="19" key="2">
    <citation type="journal article" date="2019" name="MicrobiologyOpen">
        <title>High-quality draft genome sequence of Gaiella occulta isolated from a 150 meter deep mineral water borehole and comparison with the genome sequences of other deep-branching lineages of the phylum Actinobacteria.</title>
        <authorList>
            <person name="Severino R."/>
            <person name="Froufe H.J.C."/>
            <person name="Barroso C."/>
            <person name="Albuquerque L."/>
            <person name="Lobo-da-Cunha A."/>
            <person name="da Costa M.S."/>
            <person name="Egas C."/>
        </authorList>
    </citation>
    <scope>NUCLEOTIDE SEQUENCE [LARGE SCALE GENOMIC DNA]</scope>
    <source>
        <strain evidence="19">F2-233</strain>
    </source>
</reference>
<dbReference type="UniPathway" id="UPA00049">
    <property type="reaction ID" value="UER00059"/>
</dbReference>
<feature type="domain" description="Thiamine pyrophosphate enzyme N-terminal TPP-binding" evidence="17">
    <location>
        <begin position="3"/>
        <end position="118"/>
    </location>
</feature>
<keyword evidence="9" id="KW-0274">FAD</keyword>
<keyword evidence="7 14" id="KW-0808">Transferase</keyword>
<keyword evidence="10 14" id="KW-0460">Magnesium</keyword>
<evidence type="ECO:0000256" key="4">
    <source>
        <dbReference type="ARBA" id="ARBA00013145"/>
    </source>
</evidence>
<dbReference type="GO" id="GO:0030976">
    <property type="term" value="F:thiamine pyrophosphate binding"/>
    <property type="evidence" value="ECO:0007669"/>
    <property type="project" value="UniProtKB-UniRule"/>
</dbReference>
<accession>A0A7M2Z0T1</accession>
<dbReference type="InterPro" id="IPR011766">
    <property type="entry name" value="TPP_enzyme_TPP-bd"/>
</dbReference>
<evidence type="ECO:0000259" key="15">
    <source>
        <dbReference type="Pfam" id="PF00205"/>
    </source>
</evidence>
<dbReference type="GO" id="GO:0003984">
    <property type="term" value="F:acetolactate synthase activity"/>
    <property type="evidence" value="ECO:0007669"/>
    <property type="project" value="UniProtKB-EC"/>
</dbReference>
<dbReference type="FunFam" id="3.40.50.1220:FF:000008">
    <property type="entry name" value="Acetolactate synthase"/>
    <property type="match status" value="1"/>
</dbReference>